<evidence type="ECO:0000313" key="1">
    <source>
        <dbReference type="EMBL" id="CAI9173206.1"/>
    </source>
</evidence>
<dbReference type="EMBL" id="OX459969">
    <property type="protein sequence ID" value="CAI9173206.1"/>
    <property type="molecule type" value="Genomic_DNA"/>
</dbReference>
<evidence type="ECO:0000313" key="2">
    <source>
        <dbReference type="Proteomes" id="UP001176941"/>
    </source>
</evidence>
<proteinExistence type="predicted"/>
<protein>
    <submittedName>
        <fullName evidence="1">Uncharacterized protein</fullName>
    </submittedName>
</protein>
<dbReference type="Proteomes" id="UP001176941">
    <property type="component" value="Chromosome 33"/>
</dbReference>
<organism evidence="1 2">
    <name type="scientific">Rangifer tarandus platyrhynchus</name>
    <name type="common">Svalbard reindeer</name>
    <dbReference type="NCBI Taxonomy" id="3082113"/>
    <lineage>
        <taxon>Eukaryota</taxon>
        <taxon>Metazoa</taxon>
        <taxon>Chordata</taxon>
        <taxon>Craniata</taxon>
        <taxon>Vertebrata</taxon>
        <taxon>Euteleostomi</taxon>
        <taxon>Mammalia</taxon>
        <taxon>Eutheria</taxon>
        <taxon>Laurasiatheria</taxon>
        <taxon>Artiodactyla</taxon>
        <taxon>Ruminantia</taxon>
        <taxon>Pecora</taxon>
        <taxon>Cervidae</taxon>
        <taxon>Odocoileinae</taxon>
        <taxon>Rangifer</taxon>
    </lineage>
</organism>
<keyword evidence="2" id="KW-1185">Reference proteome</keyword>
<accession>A0ABN8ZLX7</accession>
<gene>
    <name evidence="1" type="ORF">MRATA1EN1_LOCUS22168</name>
</gene>
<reference evidence="1" key="1">
    <citation type="submission" date="2023-04" db="EMBL/GenBank/DDBJ databases">
        <authorList>
            <consortium name="ELIXIR-Norway"/>
        </authorList>
    </citation>
    <scope>NUCLEOTIDE SEQUENCE [LARGE SCALE GENOMIC DNA]</scope>
</reference>
<name>A0ABN8ZLX7_RANTA</name>
<sequence>MEMGGEGMGTLSPLSVLGSVTCPPLTHPNRAALCLSLTTQHQSLFLQEALPPHSELHPDSPSLTALYTDGLTDGSNLTITYILICPRTWVCASGEGRILCFSESNHGVLIVNNWQFRGRLM</sequence>